<name>A0A2T7DUG7_9POAL</name>
<evidence type="ECO:0000256" key="2">
    <source>
        <dbReference type="ARBA" id="ARBA00004454"/>
    </source>
</evidence>
<proteinExistence type="inferred from homology"/>
<evidence type="ECO:0000256" key="6">
    <source>
        <dbReference type="ARBA" id="ARBA00022448"/>
    </source>
</evidence>
<dbReference type="Pfam" id="PF01010">
    <property type="entry name" value="Proton_antipo_C"/>
    <property type="match status" value="1"/>
</dbReference>
<dbReference type="STRING" id="1504633.A0A2T7DUG7"/>
<evidence type="ECO:0000256" key="17">
    <source>
        <dbReference type="ARBA" id="ARBA00029876"/>
    </source>
</evidence>
<evidence type="ECO:0000256" key="19">
    <source>
        <dbReference type="ARBA" id="ARBA00047726"/>
    </source>
</evidence>
<dbReference type="GO" id="GO:0042773">
    <property type="term" value="P:ATP synthesis coupled electron transport"/>
    <property type="evidence" value="ECO:0007669"/>
    <property type="project" value="InterPro"/>
</dbReference>
<dbReference type="PANTHER" id="PTHR42829:SF2">
    <property type="entry name" value="NADH-UBIQUINONE OXIDOREDUCTASE CHAIN 5"/>
    <property type="match status" value="1"/>
</dbReference>
<reference evidence="24 25" key="1">
    <citation type="submission" date="2018-04" db="EMBL/GenBank/DDBJ databases">
        <title>WGS assembly of Panicum hallii var. hallii HAL2.</title>
        <authorList>
            <person name="Lovell J."/>
            <person name="Jenkins J."/>
            <person name="Lowry D."/>
            <person name="Mamidi S."/>
            <person name="Sreedasyam A."/>
            <person name="Weng X."/>
            <person name="Barry K."/>
            <person name="Bonette J."/>
            <person name="Campitelli B."/>
            <person name="Daum C."/>
            <person name="Gordon S."/>
            <person name="Gould B."/>
            <person name="Lipzen A."/>
            <person name="MacQueen A."/>
            <person name="Palacio-Mejia J."/>
            <person name="Plott C."/>
            <person name="Shakirov E."/>
            <person name="Shu S."/>
            <person name="Yoshinaga Y."/>
            <person name="Zane M."/>
            <person name="Rokhsar D."/>
            <person name="Grimwood J."/>
            <person name="Schmutz J."/>
            <person name="Juenger T."/>
        </authorList>
    </citation>
    <scope>NUCLEOTIDE SEQUENCE [LARGE SCALE GENOMIC DNA]</scope>
    <source>
        <strain evidence="25">cv. HAL2</strain>
    </source>
</reference>
<dbReference type="InterPro" id="IPR001750">
    <property type="entry name" value="ND/Mrp_TM"/>
</dbReference>
<dbReference type="PRINTS" id="PR01435">
    <property type="entry name" value="NPOXDRDTASE5"/>
</dbReference>
<feature type="domain" description="NADH:ubiquinone/plastoquinone oxidoreductase chloroplast chain 5 C-terminal" evidence="23">
    <location>
        <begin position="82"/>
        <end position="139"/>
    </location>
</feature>
<evidence type="ECO:0000256" key="7">
    <source>
        <dbReference type="ARBA" id="ARBA00022528"/>
    </source>
</evidence>
<comment type="catalytic activity">
    <reaction evidence="19">
        <text>a plastoquinone + NADPH + (n+1) H(+)(in) = a plastoquinol + NADP(+) + n H(+)(out)</text>
        <dbReference type="Rhea" id="RHEA:42612"/>
        <dbReference type="Rhea" id="RHEA-COMP:9561"/>
        <dbReference type="Rhea" id="RHEA-COMP:9562"/>
        <dbReference type="ChEBI" id="CHEBI:15378"/>
        <dbReference type="ChEBI" id="CHEBI:17757"/>
        <dbReference type="ChEBI" id="CHEBI:57783"/>
        <dbReference type="ChEBI" id="CHEBI:58349"/>
        <dbReference type="ChEBI" id="CHEBI:62192"/>
    </reaction>
</comment>
<dbReference type="GO" id="GO:0003954">
    <property type="term" value="F:NADH dehydrogenase activity"/>
    <property type="evidence" value="ECO:0007669"/>
    <property type="project" value="TreeGrafter"/>
</dbReference>
<dbReference type="EMBL" id="CM009752">
    <property type="protein sequence ID" value="PUZ59220.1"/>
    <property type="molecule type" value="Genomic_DNA"/>
</dbReference>
<accession>A0A2T7DUG7</accession>
<dbReference type="PANTHER" id="PTHR42829">
    <property type="entry name" value="NADH-UBIQUINONE OXIDOREDUCTASE CHAIN 5"/>
    <property type="match status" value="1"/>
</dbReference>
<feature type="transmembrane region" description="Helical" evidence="21">
    <location>
        <begin position="59"/>
        <end position="81"/>
    </location>
</feature>
<evidence type="ECO:0000256" key="16">
    <source>
        <dbReference type="ARBA" id="ARBA00023136"/>
    </source>
</evidence>
<feature type="domain" description="NADH:quinone oxidoreductase/Mrp antiporter transmembrane" evidence="22">
    <location>
        <begin position="5"/>
        <end position="76"/>
    </location>
</feature>
<evidence type="ECO:0000256" key="21">
    <source>
        <dbReference type="SAM" id="Phobius"/>
    </source>
</evidence>
<evidence type="ECO:0000256" key="11">
    <source>
        <dbReference type="ARBA" id="ARBA00022957"/>
    </source>
</evidence>
<comment type="function">
    <text evidence="1">NDH shuttles electrons from NAD(P)H:plastoquinone, via FMN and iron-sulfur (Fe-S) centers, to quinones in the photosynthetic chain and possibly in a chloroplast respiratory chain. The immediate electron acceptor for the enzyme in this species is believed to be plastoquinone. Couples the redox reaction to proton translocation, and thus conserves the redox energy in a proton gradient.</text>
</comment>
<evidence type="ECO:0000256" key="14">
    <source>
        <dbReference type="ARBA" id="ARBA00023027"/>
    </source>
</evidence>
<dbReference type="Gramene" id="PUZ59220">
    <property type="protein sequence ID" value="PUZ59220"/>
    <property type="gene ID" value="GQ55_4G023100"/>
</dbReference>
<evidence type="ECO:0000313" key="25">
    <source>
        <dbReference type="Proteomes" id="UP000244336"/>
    </source>
</evidence>
<keyword evidence="8 21" id="KW-0812">Transmembrane</keyword>
<comment type="subunit">
    <text evidence="4">NDH is composed of at least 16 different subunits, 5 of which are encoded in the nucleus.</text>
</comment>
<dbReference type="InterPro" id="IPR003945">
    <property type="entry name" value="NU5C-like"/>
</dbReference>
<dbReference type="GO" id="GO:0048038">
    <property type="term" value="F:quinone binding"/>
    <property type="evidence" value="ECO:0007669"/>
    <property type="project" value="UniProtKB-KW"/>
</dbReference>
<keyword evidence="7" id="KW-0934">Plastid</keyword>
<evidence type="ECO:0000256" key="20">
    <source>
        <dbReference type="ARBA" id="ARBA00048026"/>
    </source>
</evidence>
<evidence type="ECO:0000256" key="1">
    <source>
        <dbReference type="ARBA" id="ARBA00004059"/>
    </source>
</evidence>
<evidence type="ECO:0000256" key="9">
    <source>
        <dbReference type="ARBA" id="ARBA00022719"/>
    </source>
</evidence>
<keyword evidence="15" id="KW-0793">Thylakoid</keyword>
<keyword evidence="11" id="KW-0618">Plastoquinone</keyword>
<dbReference type="GO" id="GO:0015990">
    <property type="term" value="P:electron transport coupled proton transport"/>
    <property type="evidence" value="ECO:0007669"/>
    <property type="project" value="TreeGrafter"/>
</dbReference>
<dbReference type="GO" id="GO:0009535">
    <property type="term" value="C:chloroplast thylakoid membrane"/>
    <property type="evidence" value="ECO:0007669"/>
    <property type="project" value="UniProtKB-SubCell"/>
</dbReference>
<dbReference type="Proteomes" id="UP000244336">
    <property type="component" value="Chromosome 4"/>
</dbReference>
<evidence type="ECO:0000256" key="8">
    <source>
        <dbReference type="ARBA" id="ARBA00022692"/>
    </source>
</evidence>
<evidence type="ECO:0000256" key="10">
    <source>
        <dbReference type="ARBA" id="ARBA00022857"/>
    </source>
</evidence>
<comment type="similarity">
    <text evidence="3">Belongs to the complex I subunit 5 family.</text>
</comment>
<comment type="subcellular location">
    <subcellularLocation>
        <location evidence="2">Plastid</location>
        <location evidence="2">Chloroplast thylakoid membrane</location>
        <topology evidence="2">Multi-pass membrane protein</topology>
    </subcellularLocation>
</comment>
<dbReference type="AlphaFoldDB" id="A0A2T7DUG7"/>
<keyword evidence="6" id="KW-0813">Transport</keyword>
<evidence type="ECO:0000256" key="5">
    <source>
        <dbReference type="ARBA" id="ARBA00018648"/>
    </source>
</evidence>
<comment type="catalytic activity">
    <reaction evidence="20">
        <text>a plastoquinone + NADH + (n+1) H(+)(in) = a plastoquinol + NAD(+) + n H(+)(out)</text>
        <dbReference type="Rhea" id="RHEA:42608"/>
        <dbReference type="Rhea" id="RHEA-COMP:9561"/>
        <dbReference type="Rhea" id="RHEA-COMP:9562"/>
        <dbReference type="ChEBI" id="CHEBI:15378"/>
        <dbReference type="ChEBI" id="CHEBI:17757"/>
        <dbReference type="ChEBI" id="CHEBI:57540"/>
        <dbReference type="ChEBI" id="CHEBI:57945"/>
        <dbReference type="ChEBI" id="CHEBI:62192"/>
    </reaction>
</comment>
<keyword evidence="12" id="KW-1278">Translocase</keyword>
<evidence type="ECO:0000256" key="13">
    <source>
        <dbReference type="ARBA" id="ARBA00022989"/>
    </source>
</evidence>
<protein>
    <recommendedName>
        <fullName evidence="5">NAD(P)H-quinone oxidoreductase subunit 5, chloroplastic</fullName>
    </recommendedName>
    <alternativeName>
        <fullName evidence="18">NAD(P)H dehydrogenase subunit 5</fullName>
    </alternativeName>
    <alternativeName>
        <fullName evidence="17">NADH-plastoquinone oxidoreductase subunit 5</fullName>
    </alternativeName>
</protein>
<dbReference type="GO" id="GO:0008137">
    <property type="term" value="F:NADH dehydrogenase (ubiquinone) activity"/>
    <property type="evidence" value="ECO:0007669"/>
    <property type="project" value="InterPro"/>
</dbReference>
<sequence length="151" mass="17207">MESLVGYSPDKSQNMVLMGGLRKYVPITRTTFLCGTLSLCGIPPLACFWSKDEILSNSWLYSPFFGIIASFTAGLTAFYMFRIYLLTFDGYLRVHFQNYSSTKEGSLYSISLWGKGPSKGVNRDFVLSTMKGRVSFFHKIYPKFLVIQEIR</sequence>
<organism evidence="24 25">
    <name type="scientific">Panicum hallii var. hallii</name>
    <dbReference type="NCBI Taxonomy" id="1504633"/>
    <lineage>
        <taxon>Eukaryota</taxon>
        <taxon>Viridiplantae</taxon>
        <taxon>Streptophyta</taxon>
        <taxon>Embryophyta</taxon>
        <taxon>Tracheophyta</taxon>
        <taxon>Spermatophyta</taxon>
        <taxon>Magnoliopsida</taxon>
        <taxon>Liliopsida</taxon>
        <taxon>Poales</taxon>
        <taxon>Poaceae</taxon>
        <taxon>PACMAD clade</taxon>
        <taxon>Panicoideae</taxon>
        <taxon>Panicodae</taxon>
        <taxon>Paniceae</taxon>
        <taxon>Panicinae</taxon>
        <taxon>Panicum</taxon>
        <taxon>Panicum sect. Panicum</taxon>
    </lineage>
</organism>
<evidence type="ECO:0000259" key="22">
    <source>
        <dbReference type="Pfam" id="PF00361"/>
    </source>
</evidence>
<evidence type="ECO:0000256" key="15">
    <source>
        <dbReference type="ARBA" id="ARBA00023078"/>
    </source>
</evidence>
<keyword evidence="7" id="KW-0150">Chloroplast</keyword>
<dbReference type="InterPro" id="IPR002128">
    <property type="entry name" value="NADH_UbQ_OxRdtase_chlpt_su5_C"/>
</dbReference>
<evidence type="ECO:0000256" key="18">
    <source>
        <dbReference type="ARBA" id="ARBA00031649"/>
    </source>
</evidence>
<evidence type="ECO:0000256" key="3">
    <source>
        <dbReference type="ARBA" id="ARBA00008200"/>
    </source>
</evidence>
<keyword evidence="16 21" id="KW-0472">Membrane</keyword>
<keyword evidence="9" id="KW-0874">Quinone</keyword>
<keyword evidence="13 21" id="KW-1133">Transmembrane helix</keyword>
<keyword evidence="10" id="KW-0521">NADP</keyword>
<evidence type="ECO:0000256" key="12">
    <source>
        <dbReference type="ARBA" id="ARBA00022967"/>
    </source>
</evidence>
<dbReference type="Pfam" id="PF00361">
    <property type="entry name" value="Proton_antipo_M"/>
    <property type="match status" value="1"/>
</dbReference>
<gene>
    <name evidence="24" type="ORF">GQ55_4G023100</name>
</gene>
<evidence type="ECO:0000259" key="23">
    <source>
        <dbReference type="Pfam" id="PF01010"/>
    </source>
</evidence>
<evidence type="ECO:0000256" key="4">
    <source>
        <dbReference type="ARBA" id="ARBA00011199"/>
    </source>
</evidence>
<keyword evidence="14" id="KW-0520">NAD</keyword>
<evidence type="ECO:0000313" key="24">
    <source>
        <dbReference type="EMBL" id="PUZ59220.1"/>
    </source>
</evidence>
<keyword evidence="25" id="KW-1185">Reference proteome</keyword>
<dbReference type="OrthoDB" id="1890356at2759"/>